<gene>
    <name evidence="1" type="ORF">HW450_03645</name>
</gene>
<dbReference type="REBASE" id="438633">
    <property type="entry name" value="Csp612ORF3640P"/>
</dbReference>
<reference evidence="1 2" key="1">
    <citation type="submission" date="2020-07" db="EMBL/GenBank/DDBJ databases">
        <title>non toxigenic Corynebacterium sp. nov from a clinical source.</title>
        <authorList>
            <person name="Bernier A.-M."/>
            <person name="Bernard K."/>
        </authorList>
    </citation>
    <scope>NUCLEOTIDE SEQUENCE [LARGE SCALE GENOMIC DNA]</scope>
    <source>
        <strain evidence="2">NML 93-0612</strain>
    </source>
</reference>
<dbReference type="EMBL" id="CP059833">
    <property type="protein sequence ID" value="QMV86437.1"/>
    <property type="molecule type" value="Genomic_DNA"/>
</dbReference>
<accession>A0A7G5FIJ6</accession>
<evidence type="ECO:0000313" key="2">
    <source>
        <dbReference type="Proteomes" id="UP000515570"/>
    </source>
</evidence>
<keyword evidence="1" id="KW-0378">Hydrolase</keyword>
<dbReference type="Proteomes" id="UP000515570">
    <property type="component" value="Chromosome"/>
</dbReference>
<keyword evidence="2" id="KW-1185">Reference proteome</keyword>
<organism evidence="1 2">
    <name type="scientific">Corynebacterium hindlerae</name>
    <dbReference type="NCBI Taxonomy" id="699041"/>
    <lineage>
        <taxon>Bacteria</taxon>
        <taxon>Bacillati</taxon>
        <taxon>Actinomycetota</taxon>
        <taxon>Actinomycetes</taxon>
        <taxon>Mycobacteriales</taxon>
        <taxon>Corynebacteriaceae</taxon>
        <taxon>Corynebacterium</taxon>
    </lineage>
</organism>
<evidence type="ECO:0000313" key="1">
    <source>
        <dbReference type="EMBL" id="QMV86437.1"/>
    </source>
</evidence>
<keyword evidence="1" id="KW-0255">Endonuclease</keyword>
<proteinExistence type="predicted"/>
<name>A0A7G5FIJ6_9CORY</name>
<dbReference type="GO" id="GO:0004519">
    <property type="term" value="F:endonuclease activity"/>
    <property type="evidence" value="ECO:0007669"/>
    <property type="project" value="UniProtKB-KW"/>
</dbReference>
<sequence length="222" mass="25189">MTIDLFREAAGDFADTLKDLPFPELYGSSDGKAVGTRIEAMFKAFLERRYSVTTGNAAKGLDFPTINTDLKVTSLRQPQSSCPFKDAKQKIYGLGYNLMIIVYTKNDDIEQQASFFTIHNVIFVDKSRTADYTLTRQLREIIDNAEDPELAVEDIDAILQDKNVPLDETSRYQLAQQIVIDPPEQGYLTISNALQWRLQYKRVIDVATKKIVDEVLDLKHGE</sequence>
<dbReference type="AlphaFoldDB" id="A0A7G5FIJ6"/>
<keyword evidence="1" id="KW-0540">Nuclease</keyword>
<protein>
    <submittedName>
        <fullName evidence="1">Restriction endonuclease</fullName>
    </submittedName>
</protein>